<keyword evidence="1" id="KW-0472">Membrane</keyword>
<dbReference type="EMBL" id="BMGH01000001">
    <property type="protein sequence ID" value="GGD06895.1"/>
    <property type="molecule type" value="Genomic_DNA"/>
</dbReference>
<sequence>MLKKRTIILSAMMTWVIVGLILSIIGSTIWVVFNPEIVIAELAREMANLDVPGDISHTKRVLIGLLTVPAMAVWLIILLNLHRLFANFARETVFHRQTVVAVRRAGFWLMVLVVVHFFASMGSSLALTYDFPPGERTLAITFTSQHFILLSLGFVLLLMGVVMDEALRLDDENRQIV</sequence>
<evidence type="ECO:0008006" key="4">
    <source>
        <dbReference type="Google" id="ProtNLM"/>
    </source>
</evidence>
<keyword evidence="3" id="KW-1185">Reference proteome</keyword>
<organism evidence="2 3">
    <name type="scientific">Aquisalinus flavus</name>
    <dbReference type="NCBI Taxonomy" id="1526572"/>
    <lineage>
        <taxon>Bacteria</taxon>
        <taxon>Pseudomonadati</taxon>
        <taxon>Pseudomonadota</taxon>
        <taxon>Alphaproteobacteria</taxon>
        <taxon>Parvularculales</taxon>
        <taxon>Parvularculaceae</taxon>
        <taxon>Aquisalinus</taxon>
    </lineage>
</organism>
<proteinExistence type="predicted"/>
<feature type="transmembrane region" description="Helical" evidence="1">
    <location>
        <begin position="7"/>
        <end position="33"/>
    </location>
</feature>
<feature type="transmembrane region" description="Helical" evidence="1">
    <location>
        <begin position="147"/>
        <end position="167"/>
    </location>
</feature>
<reference evidence="2" key="1">
    <citation type="journal article" date="2014" name="Int. J. Syst. Evol. Microbiol.">
        <title>Complete genome sequence of Corynebacterium casei LMG S-19264T (=DSM 44701T), isolated from a smear-ripened cheese.</title>
        <authorList>
            <consortium name="US DOE Joint Genome Institute (JGI-PGF)"/>
            <person name="Walter F."/>
            <person name="Albersmeier A."/>
            <person name="Kalinowski J."/>
            <person name="Ruckert C."/>
        </authorList>
    </citation>
    <scope>NUCLEOTIDE SEQUENCE</scope>
    <source>
        <strain evidence="2">CGMCC 1.12921</strain>
    </source>
</reference>
<protein>
    <recommendedName>
        <fullName evidence="4">DUF2975 domain-containing protein</fullName>
    </recommendedName>
</protein>
<name>A0A8J2V6M4_9PROT</name>
<keyword evidence="1" id="KW-0812">Transmembrane</keyword>
<accession>A0A8J2V6M4</accession>
<gene>
    <name evidence="2" type="ORF">GCM10011342_14630</name>
</gene>
<evidence type="ECO:0000256" key="1">
    <source>
        <dbReference type="SAM" id="Phobius"/>
    </source>
</evidence>
<feature type="transmembrane region" description="Helical" evidence="1">
    <location>
        <begin position="61"/>
        <end position="85"/>
    </location>
</feature>
<dbReference type="RefSeq" id="WP_188159048.1">
    <property type="nucleotide sequence ID" value="NZ_BMGH01000001.1"/>
</dbReference>
<dbReference type="InterPro" id="IPR021354">
    <property type="entry name" value="DUF2975"/>
</dbReference>
<dbReference type="Pfam" id="PF11188">
    <property type="entry name" value="DUF2975"/>
    <property type="match status" value="1"/>
</dbReference>
<comment type="caution">
    <text evidence="2">The sequence shown here is derived from an EMBL/GenBank/DDBJ whole genome shotgun (WGS) entry which is preliminary data.</text>
</comment>
<dbReference type="Proteomes" id="UP000613582">
    <property type="component" value="Unassembled WGS sequence"/>
</dbReference>
<reference evidence="2" key="2">
    <citation type="submission" date="2020-09" db="EMBL/GenBank/DDBJ databases">
        <authorList>
            <person name="Sun Q."/>
            <person name="Zhou Y."/>
        </authorList>
    </citation>
    <scope>NUCLEOTIDE SEQUENCE</scope>
    <source>
        <strain evidence="2">CGMCC 1.12921</strain>
    </source>
</reference>
<feature type="transmembrane region" description="Helical" evidence="1">
    <location>
        <begin position="106"/>
        <end position="127"/>
    </location>
</feature>
<keyword evidence="1" id="KW-1133">Transmembrane helix</keyword>
<evidence type="ECO:0000313" key="2">
    <source>
        <dbReference type="EMBL" id="GGD06895.1"/>
    </source>
</evidence>
<evidence type="ECO:0000313" key="3">
    <source>
        <dbReference type="Proteomes" id="UP000613582"/>
    </source>
</evidence>
<dbReference type="AlphaFoldDB" id="A0A8J2V6M4"/>